<dbReference type="PANTHER" id="PTHR48248:SF5">
    <property type="entry name" value="UVR DOMAIN-CONTAINING PROTEIN"/>
    <property type="match status" value="1"/>
</dbReference>
<evidence type="ECO:0000313" key="3">
    <source>
        <dbReference type="Proteomes" id="UP000006729"/>
    </source>
</evidence>
<dbReference type="InParanoid" id="B9ID02"/>
<dbReference type="EMBL" id="CM009304">
    <property type="protein sequence ID" value="PNT01988.1"/>
    <property type="molecule type" value="Genomic_DNA"/>
</dbReference>
<sequence length="156" mass="18223">MDTKQVAQRSSLEALQRVKKVKKEATILPAPKMRSNMDTKQVAQRSSLEALQRRSPKREKSDKKLSRSIKKIRADMVEISEGQKRVREGQMEVRKRFQEISKEAAKRKEETSQISKQSAANQLRLDLMFQFGKARAENDWMLQEQMMLFLCSCFRS</sequence>
<dbReference type="AlphaFoldDB" id="B9ID02"/>
<dbReference type="Gramene" id="Potri.015G135100.1.v4.1">
    <property type="protein sequence ID" value="Potri.015G135100.1.v4.1"/>
    <property type="gene ID" value="Potri.015G135100.v4.1"/>
</dbReference>
<proteinExistence type="predicted"/>
<accession>B9ID02</accession>
<dbReference type="PANTHER" id="PTHR48248">
    <property type="entry name" value="UVR DOMAIN-CONTAINING PROTEIN"/>
    <property type="match status" value="1"/>
</dbReference>
<keyword evidence="3" id="KW-1185">Reference proteome</keyword>
<reference evidence="2 3" key="1">
    <citation type="journal article" date="2006" name="Science">
        <title>The genome of black cottonwood, Populus trichocarpa (Torr. &amp; Gray).</title>
        <authorList>
            <person name="Tuskan G.A."/>
            <person name="Difazio S."/>
            <person name="Jansson S."/>
            <person name="Bohlmann J."/>
            <person name="Grigoriev I."/>
            <person name="Hellsten U."/>
            <person name="Putnam N."/>
            <person name="Ralph S."/>
            <person name="Rombauts S."/>
            <person name="Salamov A."/>
            <person name="Schein J."/>
            <person name="Sterck L."/>
            <person name="Aerts A."/>
            <person name="Bhalerao R.R."/>
            <person name="Bhalerao R.P."/>
            <person name="Blaudez D."/>
            <person name="Boerjan W."/>
            <person name="Brun A."/>
            <person name="Brunner A."/>
            <person name="Busov V."/>
            <person name="Campbell M."/>
            <person name="Carlson J."/>
            <person name="Chalot M."/>
            <person name="Chapman J."/>
            <person name="Chen G.L."/>
            <person name="Cooper D."/>
            <person name="Coutinho P.M."/>
            <person name="Couturier J."/>
            <person name="Covert S."/>
            <person name="Cronk Q."/>
            <person name="Cunningham R."/>
            <person name="Davis J."/>
            <person name="Degroeve S."/>
            <person name="Dejardin A."/>
            <person name="Depamphilis C."/>
            <person name="Detter J."/>
            <person name="Dirks B."/>
            <person name="Dubchak I."/>
            <person name="Duplessis S."/>
            <person name="Ehlting J."/>
            <person name="Ellis B."/>
            <person name="Gendler K."/>
            <person name="Goodstein D."/>
            <person name="Gribskov M."/>
            <person name="Grimwood J."/>
            <person name="Groover A."/>
            <person name="Gunter L."/>
            <person name="Hamberger B."/>
            <person name="Heinze B."/>
            <person name="Helariutta Y."/>
            <person name="Henrissat B."/>
            <person name="Holligan D."/>
            <person name="Holt R."/>
            <person name="Huang W."/>
            <person name="Islam-Faridi N."/>
            <person name="Jones S."/>
            <person name="Jones-Rhoades M."/>
            <person name="Jorgensen R."/>
            <person name="Joshi C."/>
            <person name="Kangasjarvi J."/>
            <person name="Karlsson J."/>
            <person name="Kelleher C."/>
            <person name="Kirkpatrick R."/>
            <person name="Kirst M."/>
            <person name="Kohler A."/>
            <person name="Kalluri U."/>
            <person name="Larimer F."/>
            <person name="Leebens-Mack J."/>
            <person name="Leple J.C."/>
            <person name="Locascio P."/>
            <person name="Lou Y."/>
            <person name="Lucas S."/>
            <person name="Martin F."/>
            <person name="Montanini B."/>
            <person name="Napoli C."/>
            <person name="Nelson D.R."/>
            <person name="Nelson C."/>
            <person name="Nieminen K."/>
            <person name="Nilsson O."/>
            <person name="Pereda V."/>
            <person name="Peter G."/>
            <person name="Philippe R."/>
            <person name="Pilate G."/>
            <person name="Poliakov A."/>
            <person name="Razumovskaya J."/>
            <person name="Richardson P."/>
            <person name="Rinaldi C."/>
            <person name="Ritland K."/>
            <person name="Rouze P."/>
            <person name="Ryaboy D."/>
            <person name="Schmutz J."/>
            <person name="Schrader J."/>
            <person name="Segerman B."/>
            <person name="Shin H."/>
            <person name="Siddiqui A."/>
            <person name="Sterky F."/>
            <person name="Terry A."/>
            <person name="Tsai C.J."/>
            <person name="Uberbacher E."/>
            <person name="Unneberg P."/>
            <person name="Vahala J."/>
            <person name="Wall K."/>
            <person name="Wessler S."/>
            <person name="Yang G."/>
            <person name="Yin T."/>
            <person name="Douglas C."/>
            <person name="Marra M."/>
            <person name="Sandberg G."/>
            <person name="Van de Peer Y."/>
            <person name="Rokhsar D."/>
        </authorList>
    </citation>
    <scope>NUCLEOTIDE SEQUENCE [LARGE SCALE GENOMIC DNA]</scope>
    <source>
        <strain evidence="3">cv. Nisqually</strain>
    </source>
</reference>
<dbReference type="Proteomes" id="UP000006729">
    <property type="component" value="Chromosome 15"/>
</dbReference>
<evidence type="ECO:0000256" key="1">
    <source>
        <dbReference type="SAM" id="MobiDB-lite"/>
    </source>
</evidence>
<feature type="region of interest" description="Disordered" evidence="1">
    <location>
        <begin position="25"/>
        <end position="67"/>
    </location>
</feature>
<name>B9ID02_POPTR</name>
<dbReference type="SMR" id="B9ID02"/>
<protein>
    <submittedName>
        <fullName evidence="2">Uncharacterized protein</fullName>
    </submittedName>
</protein>
<evidence type="ECO:0000313" key="2">
    <source>
        <dbReference type="EMBL" id="PNT01988.1"/>
    </source>
</evidence>
<organism evidence="2 3">
    <name type="scientific">Populus trichocarpa</name>
    <name type="common">Western balsam poplar</name>
    <name type="synonym">Populus balsamifera subsp. trichocarpa</name>
    <dbReference type="NCBI Taxonomy" id="3694"/>
    <lineage>
        <taxon>Eukaryota</taxon>
        <taxon>Viridiplantae</taxon>
        <taxon>Streptophyta</taxon>
        <taxon>Embryophyta</taxon>
        <taxon>Tracheophyta</taxon>
        <taxon>Spermatophyta</taxon>
        <taxon>Magnoliopsida</taxon>
        <taxon>eudicotyledons</taxon>
        <taxon>Gunneridae</taxon>
        <taxon>Pentapetalae</taxon>
        <taxon>rosids</taxon>
        <taxon>fabids</taxon>
        <taxon>Malpighiales</taxon>
        <taxon>Salicaceae</taxon>
        <taxon>Saliceae</taxon>
        <taxon>Populus</taxon>
    </lineage>
</organism>
<dbReference type="HOGENOM" id="CLU_1689698_0_0_1"/>
<gene>
    <name evidence="2" type="ORF">POPTR_015G135100</name>
</gene>
<feature type="compositionally biased region" description="Polar residues" evidence="1">
    <location>
        <begin position="36"/>
        <end position="49"/>
    </location>
</feature>